<evidence type="ECO:0000256" key="1">
    <source>
        <dbReference type="SAM" id="MobiDB-lite"/>
    </source>
</evidence>
<dbReference type="AlphaFoldDB" id="A0AAD7GZM8"/>
<feature type="region of interest" description="Disordered" evidence="1">
    <location>
        <begin position="118"/>
        <end position="141"/>
    </location>
</feature>
<keyword evidence="3" id="KW-1185">Reference proteome</keyword>
<reference evidence="2" key="1">
    <citation type="submission" date="2023-03" db="EMBL/GenBank/DDBJ databases">
        <title>Massive genome expansion in bonnet fungi (Mycena s.s.) driven by repeated elements and novel gene families across ecological guilds.</title>
        <authorList>
            <consortium name="Lawrence Berkeley National Laboratory"/>
            <person name="Harder C.B."/>
            <person name="Miyauchi S."/>
            <person name="Viragh M."/>
            <person name="Kuo A."/>
            <person name="Thoen E."/>
            <person name="Andreopoulos B."/>
            <person name="Lu D."/>
            <person name="Skrede I."/>
            <person name="Drula E."/>
            <person name="Henrissat B."/>
            <person name="Morin E."/>
            <person name="Kohler A."/>
            <person name="Barry K."/>
            <person name="LaButti K."/>
            <person name="Morin E."/>
            <person name="Salamov A."/>
            <person name="Lipzen A."/>
            <person name="Mereny Z."/>
            <person name="Hegedus B."/>
            <person name="Baldrian P."/>
            <person name="Stursova M."/>
            <person name="Weitz H."/>
            <person name="Taylor A."/>
            <person name="Grigoriev I.V."/>
            <person name="Nagy L.G."/>
            <person name="Martin F."/>
            <person name="Kauserud H."/>
        </authorList>
    </citation>
    <scope>NUCLEOTIDE SEQUENCE</scope>
    <source>
        <strain evidence="2">CBHHK067</strain>
    </source>
</reference>
<sequence>MHSKCIRPRGRPSRAMFHPSLTPLAAETTPVHPLTTYIFPPCPRPNSSFEALKLHAFQMIPCSRTPKPTDVLSQSNSAVVSVAAETTPVHPSTAYIFPPCPRPNSSFKLHAFQMHSSSRTSKSSDVPSQSNSAAVSVATETTPVHPSTTGYIFRREFPPGCDRAGNLRRHPVDLFLDDPEDFLTSQELDADRLLRRCRSLSSPSRAYIKTAQDSVGAPKSRGV</sequence>
<organism evidence="2 3">
    <name type="scientific">Mycena rosella</name>
    <name type="common">Pink bonnet</name>
    <name type="synonym">Agaricus rosellus</name>
    <dbReference type="NCBI Taxonomy" id="1033263"/>
    <lineage>
        <taxon>Eukaryota</taxon>
        <taxon>Fungi</taxon>
        <taxon>Dikarya</taxon>
        <taxon>Basidiomycota</taxon>
        <taxon>Agaricomycotina</taxon>
        <taxon>Agaricomycetes</taxon>
        <taxon>Agaricomycetidae</taxon>
        <taxon>Agaricales</taxon>
        <taxon>Marasmiineae</taxon>
        <taxon>Mycenaceae</taxon>
        <taxon>Mycena</taxon>
    </lineage>
</organism>
<proteinExistence type="predicted"/>
<evidence type="ECO:0000313" key="2">
    <source>
        <dbReference type="EMBL" id="KAJ7708909.1"/>
    </source>
</evidence>
<dbReference type="Proteomes" id="UP001221757">
    <property type="component" value="Unassembled WGS sequence"/>
</dbReference>
<gene>
    <name evidence="2" type="ORF">B0H17DRAFT_368286</name>
</gene>
<comment type="caution">
    <text evidence="2">The sequence shown here is derived from an EMBL/GenBank/DDBJ whole genome shotgun (WGS) entry which is preliminary data.</text>
</comment>
<dbReference type="EMBL" id="JARKIE010000003">
    <property type="protein sequence ID" value="KAJ7708909.1"/>
    <property type="molecule type" value="Genomic_DNA"/>
</dbReference>
<accession>A0AAD7GZM8</accession>
<protein>
    <submittedName>
        <fullName evidence="2">Uncharacterized protein</fullName>
    </submittedName>
</protein>
<evidence type="ECO:0000313" key="3">
    <source>
        <dbReference type="Proteomes" id="UP001221757"/>
    </source>
</evidence>
<name>A0AAD7GZM8_MYCRO</name>